<dbReference type="RefSeq" id="WP_306884046.1">
    <property type="nucleotide sequence ID" value="NZ_JAUSUL010000001.1"/>
</dbReference>
<dbReference type="Proteomes" id="UP001229244">
    <property type="component" value="Unassembled WGS sequence"/>
</dbReference>
<dbReference type="AlphaFoldDB" id="A0AAE3VLN3"/>
<sequence>MKYRYFMTMKGSKSGEVSQKANTADSDGTLAVSNYEKKVTLAWFNEGGETQRSTTGQATGSKVYFPVEVACQGGTALEASVRTMFDNGETLDEVVIERYRQKSDGTNENHFKHTYKKGIITGFKSMCGEEPSELVKSKSGSGDAVRDLDEILVINFSFETADHEAMAASVQASVSRNTASS</sequence>
<evidence type="ECO:0000313" key="1">
    <source>
        <dbReference type="EMBL" id="MDQ0314272.1"/>
    </source>
</evidence>
<comment type="caution">
    <text evidence="1">The sequence shown here is derived from an EMBL/GenBank/DDBJ whole genome shotgun (WGS) entry which is preliminary data.</text>
</comment>
<dbReference type="InterPro" id="IPR036624">
    <property type="entry name" value="Hcp1-lik_sf"/>
</dbReference>
<evidence type="ECO:0000313" key="2">
    <source>
        <dbReference type="Proteomes" id="UP001229244"/>
    </source>
</evidence>
<protein>
    <submittedName>
        <fullName evidence="1">Type VI secretion system Hcp family effector</fullName>
    </submittedName>
</protein>
<name>A0AAE3VLN3_9HYPH</name>
<proteinExistence type="predicted"/>
<gene>
    <name evidence="1" type="ORF">J2S73_000709</name>
</gene>
<accession>A0AAE3VLN3</accession>
<reference evidence="1" key="1">
    <citation type="submission" date="2023-07" db="EMBL/GenBank/DDBJ databases">
        <title>Genomic Encyclopedia of Type Strains, Phase IV (KMG-IV): sequencing the most valuable type-strain genomes for metagenomic binning, comparative biology and taxonomic classification.</title>
        <authorList>
            <person name="Goeker M."/>
        </authorList>
    </citation>
    <scope>NUCLEOTIDE SEQUENCE</scope>
    <source>
        <strain evidence="1">DSM 21202</strain>
    </source>
</reference>
<dbReference type="EMBL" id="JAUSUL010000001">
    <property type="protein sequence ID" value="MDQ0314272.1"/>
    <property type="molecule type" value="Genomic_DNA"/>
</dbReference>
<keyword evidence="2" id="KW-1185">Reference proteome</keyword>
<dbReference type="Gene3D" id="2.30.110.20">
    <property type="entry name" value="Hcp1-like"/>
    <property type="match status" value="1"/>
</dbReference>
<dbReference type="SUPFAM" id="SSF141452">
    <property type="entry name" value="Hcp1-like"/>
    <property type="match status" value="1"/>
</dbReference>
<organism evidence="1 2">
    <name type="scientific">Amorphus orientalis</name>
    <dbReference type="NCBI Taxonomy" id="649198"/>
    <lineage>
        <taxon>Bacteria</taxon>
        <taxon>Pseudomonadati</taxon>
        <taxon>Pseudomonadota</taxon>
        <taxon>Alphaproteobacteria</taxon>
        <taxon>Hyphomicrobiales</taxon>
        <taxon>Amorphaceae</taxon>
        <taxon>Amorphus</taxon>
    </lineage>
</organism>